<accession>A0A3R9IM15</accession>
<dbReference type="Proteomes" id="UP000267691">
    <property type="component" value="Unassembled WGS sequence"/>
</dbReference>
<dbReference type="EMBL" id="RJNT01000021">
    <property type="protein sequence ID" value="RSI84442.1"/>
    <property type="molecule type" value="Genomic_DNA"/>
</dbReference>
<dbReference type="RefSeq" id="WP_125444094.1">
    <property type="nucleotide sequence ID" value="NZ_RJNT01000021.1"/>
</dbReference>
<protein>
    <submittedName>
        <fullName evidence="1">Uncharacterized protein</fullName>
    </submittedName>
</protein>
<dbReference type="AlphaFoldDB" id="A0A3R9IM15"/>
<evidence type="ECO:0000313" key="1">
    <source>
        <dbReference type="EMBL" id="RSI84442.1"/>
    </source>
</evidence>
<reference evidence="1 2" key="1">
    <citation type="submission" date="2018-11" db="EMBL/GenBank/DDBJ databases">
        <title>Species Designations Belie Phenotypic and Genotypic Heterogeneity in Oral Streptococci.</title>
        <authorList>
            <person name="Velsko I."/>
        </authorList>
    </citation>
    <scope>NUCLEOTIDE SEQUENCE [LARGE SCALE GENOMIC DNA]</scope>
    <source>
        <strain evidence="1 2">KLC12</strain>
    </source>
</reference>
<evidence type="ECO:0000313" key="2">
    <source>
        <dbReference type="Proteomes" id="UP000267691"/>
    </source>
</evidence>
<gene>
    <name evidence="1" type="ORF">D8853_10045</name>
</gene>
<comment type="caution">
    <text evidence="1">The sequence shown here is derived from an EMBL/GenBank/DDBJ whole genome shotgun (WGS) entry which is preliminary data.</text>
</comment>
<proteinExistence type="predicted"/>
<organism evidence="1 2">
    <name type="scientific">Streptococcus mitis</name>
    <dbReference type="NCBI Taxonomy" id="28037"/>
    <lineage>
        <taxon>Bacteria</taxon>
        <taxon>Bacillati</taxon>
        <taxon>Bacillota</taxon>
        <taxon>Bacilli</taxon>
        <taxon>Lactobacillales</taxon>
        <taxon>Streptococcaceae</taxon>
        <taxon>Streptococcus</taxon>
        <taxon>Streptococcus mitis group</taxon>
    </lineage>
</organism>
<name>A0A3R9IM15_STRMT</name>
<sequence length="91" mass="10464">MVISSKEFQPVLADVIKFIADGKIPEPACEQFQKQQNQVADELGLEYKNNIGLYEIFDYCEKNNIDNESVNLLFSALKYNNQNIKNLYGLK</sequence>